<evidence type="ECO:0000313" key="1">
    <source>
        <dbReference type="EMBL" id="KAJ7550067.1"/>
    </source>
</evidence>
<keyword evidence="2" id="KW-1185">Reference proteome</keyword>
<organism evidence="1 2">
    <name type="scientific">Diphasiastrum complanatum</name>
    <name type="common">Issler's clubmoss</name>
    <name type="synonym">Lycopodium complanatum</name>
    <dbReference type="NCBI Taxonomy" id="34168"/>
    <lineage>
        <taxon>Eukaryota</taxon>
        <taxon>Viridiplantae</taxon>
        <taxon>Streptophyta</taxon>
        <taxon>Embryophyta</taxon>
        <taxon>Tracheophyta</taxon>
        <taxon>Lycopodiopsida</taxon>
        <taxon>Lycopodiales</taxon>
        <taxon>Lycopodiaceae</taxon>
        <taxon>Lycopodioideae</taxon>
        <taxon>Diphasiastrum</taxon>
    </lineage>
</organism>
<accession>A0ACC2D7Z3</accession>
<evidence type="ECO:0000313" key="2">
    <source>
        <dbReference type="Proteomes" id="UP001162992"/>
    </source>
</evidence>
<gene>
    <name evidence="1" type="ORF">O6H91_07G081500</name>
</gene>
<dbReference type="EMBL" id="CM055098">
    <property type="protein sequence ID" value="KAJ7550067.1"/>
    <property type="molecule type" value="Genomic_DNA"/>
</dbReference>
<dbReference type="Proteomes" id="UP001162992">
    <property type="component" value="Chromosome 7"/>
</dbReference>
<reference evidence="2" key="1">
    <citation type="journal article" date="2024" name="Proc. Natl. Acad. Sci. U.S.A.">
        <title>Extraordinary preservation of gene collinearity over three hundred million years revealed in homosporous lycophytes.</title>
        <authorList>
            <person name="Li C."/>
            <person name="Wickell D."/>
            <person name="Kuo L.Y."/>
            <person name="Chen X."/>
            <person name="Nie B."/>
            <person name="Liao X."/>
            <person name="Peng D."/>
            <person name="Ji J."/>
            <person name="Jenkins J."/>
            <person name="Williams M."/>
            <person name="Shu S."/>
            <person name="Plott C."/>
            <person name="Barry K."/>
            <person name="Rajasekar S."/>
            <person name="Grimwood J."/>
            <person name="Han X."/>
            <person name="Sun S."/>
            <person name="Hou Z."/>
            <person name="He W."/>
            <person name="Dai G."/>
            <person name="Sun C."/>
            <person name="Schmutz J."/>
            <person name="Leebens-Mack J.H."/>
            <person name="Li F.W."/>
            <person name="Wang L."/>
        </authorList>
    </citation>
    <scope>NUCLEOTIDE SEQUENCE [LARGE SCALE GENOMIC DNA]</scope>
    <source>
        <strain evidence="2">cv. PW_Plant_1</strain>
    </source>
</reference>
<protein>
    <submittedName>
        <fullName evidence="1">Uncharacterized protein</fullName>
    </submittedName>
</protein>
<proteinExistence type="predicted"/>
<sequence>MAFIFPTCFSRSLPFHFVIRSWLLRCKISTLVRCSCLACSVSSQSIVVIMMSSASDRVMSAIALSFFFLHSAGFCCGLTSIPSTTLHKPSPLSSIKFPDNIIVAIEHAHNLLLQVSCHLILCVLVTSLQGFDITEAN</sequence>
<name>A0ACC2D7Z3_DIPCM</name>
<comment type="caution">
    <text evidence="1">The sequence shown here is derived from an EMBL/GenBank/DDBJ whole genome shotgun (WGS) entry which is preliminary data.</text>
</comment>